<dbReference type="RefSeq" id="WP_347307049.1">
    <property type="nucleotide sequence ID" value="NZ_JBAJEX010000001.1"/>
</dbReference>
<protein>
    <submittedName>
        <fullName evidence="2">Uncharacterized protein</fullName>
    </submittedName>
</protein>
<evidence type="ECO:0000313" key="3">
    <source>
        <dbReference type="Proteomes" id="UP001482231"/>
    </source>
</evidence>
<feature type="region of interest" description="Disordered" evidence="1">
    <location>
        <begin position="140"/>
        <end position="163"/>
    </location>
</feature>
<accession>A0ABV0EC22</accession>
<dbReference type="EMBL" id="JBAJEX010000001">
    <property type="protein sequence ID" value="MEO1766217.1"/>
    <property type="molecule type" value="Genomic_DNA"/>
</dbReference>
<keyword evidence="3" id="KW-1185">Reference proteome</keyword>
<evidence type="ECO:0000256" key="1">
    <source>
        <dbReference type="SAM" id="MobiDB-lite"/>
    </source>
</evidence>
<comment type="caution">
    <text evidence="2">The sequence shown here is derived from an EMBL/GenBank/DDBJ whole genome shotgun (WGS) entry which is preliminary data.</text>
</comment>
<dbReference type="Proteomes" id="UP001482231">
    <property type="component" value="Unassembled WGS sequence"/>
</dbReference>
<name>A0ABV0EC22_9BURK</name>
<reference evidence="2 3" key="1">
    <citation type="submission" date="2024-02" db="EMBL/GenBank/DDBJ databases">
        <title>New thermophilic sulfur-oxidizing bacteria from a hot springs of the Uzon caldera (Kamchatka, Russia).</title>
        <authorList>
            <person name="Dukat A.M."/>
            <person name="Elcheninov A.G."/>
            <person name="Frolov E.N."/>
        </authorList>
    </citation>
    <scope>NUCLEOTIDE SEQUENCE [LARGE SCALE GENOMIC DNA]</scope>
    <source>
        <strain evidence="2 3">AK1</strain>
    </source>
</reference>
<proteinExistence type="predicted"/>
<gene>
    <name evidence="2" type="ORF">V6E02_03175</name>
</gene>
<sequence>MPAHGQRLRQADLEFSISPRTPEQLMAFYAARGFPPAAVEVIAASCFLTVGIVNHGRDVVWLEPARWRFETLDGRPVRRLAREEWEARFERLAVPLAPRATFGWTQLPESRDLQPGEPVGGNVAVEPPAGPFRLIARFRTGADGNGPPLKLRVEPLTCPGSQP</sequence>
<evidence type="ECO:0000313" key="2">
    <source>
        <dbReference type="EMBL" id="MEO1766217.1"/>
    </source>
</evidence>
<organism evidence="2 3">
    <name type="scientific">Thiobacter aerophilum</name>
    <dbReference type="NCBI Taxonomy" id="3121275"/>
    <lineage>
        <taxon>Bacteria</taxon>
        <taxon>Pseudomonadati</taxon>
        <taxon>Pseudomonadota</taxon>
        <taxon>Betaproteobacteria</taxon>
        <taxon>Burkholderiales</taxon>
        <taxon>Thiobacteraceae</taxon>
        <taxon>Thiobacter</taxon>
    </lineage>
</organism>